<dbReference type="GO" id="GO:0021556">
    <property type="term" value="P:central nervous system formation"/>
    <property type="evidence" value="ECO:0007669"/>
    <property type="project" value="TreeGrafter"/>
</dbReference>
<feature type="compositionally biased region" description="Basic and acidic residues" evidence="5">
    <location>
        <begin position="338"/>
        <end position="352"/>
    </location>
</feature>
<dbReference type="GO" id="GO:0005615">
    <property type="term" value="C:extracellular space"/>
    <property type="evidence" value="ECO:0007669"/>
    <property type="project" value="UniProtKB-ARBA"/>
</dbReference>
<feature type="region of interest" description="Disordered" evidence="5">
    <location>
        <begin position="112"/>
        <end position="185"/>
    </location>
</feature>
<dbReference type="FunCoup" id="E0VN96">
    <property type="interactions" value="21"/>
</dbReference>
<evidence type="ECO:0000256" key="1">
    <source>
        <dbReference type="ARBA" id="ARBA00011748"/>
    </source>
</evidence>
<dbReference type="EMBL" id="AAZO01003857">
    <property type="status" value="NOT_ANNOTATED_CDS"/>
    <property type="molecule type" value="Genomic_DNA"/>
</dbReference>
<dbReference type="InterPro" id="IPR052444">
    <property type="entry name" value="Spz/Toll_ligand-like"/>
</dbReference>
<reference evidence="7" key="2">
    <citation type="submission" date="2007-04" db="EMBL/GenBank/DDBJ databases">
        <title>The genome of the human body louse.</title>
        <authorList>
            <consortium name="The Human Body Louse Genome Consortium"/>
            <person name="Kirkness E."/>
            <person name="Walenz B."/>
            <person name="Hass B."/>
            <person name="Bruggner R."/>
            <person name="Strausberg R."/>
        </authorList>
    </citation>
    <scope>NUCLEOTIDE SEQUENCE</scope>
    <source>
        <strain evidence="7">USDA</strain>
    </source>
</reference>
<dbReference type="PANTHER" id="PTHR23199:SF13">
    <property type="entry name" value="PROTEIN SPAETZLE 3"/>
    <property type="match status" value="1"/>
</dbReference>
<evidence type="ECO:0000256" key="3">
    <source>
        <dbReference type="ARBA" id="ARBA00023157"/>
    </source>
</evidence>
<dbReference type="GO" id="GO:0045087">
    <property type="term" value="P:innate immune response"/>
    <property type="evidence" value="ECO:0007669"/>
    <property type="project" value="TreeGrafter"/>
</dbReference>
<feature type="domain" description="Spaetzle" evidence="6">
    <location>
        <begin position="396"/>
        <end position="484"/>
    </location>
</feature>
<feature type="region of interest" description="Disordered" evidence="5">
    <location>
        <begin position="39"/>
        <end position="100"/>
    </location>
</feature>
<dbReference type="EMBL" id="AAZO01003856">
    <property type="status" value="NOT_ANNOTATED_CDS"/>
    <property type="molecule type" value="Genomic_DNA"/>
</dbReference>
<dbReference type="EnsemblMetazoa" id="PHUM332090-RA">
    <property type="protein sequence ID" value="PHUM332090-PA"/>
    <property type="gene ID" value="PHUM332090"/>
</dbReference>
<gene>
    <name evidence="8" type="primary">8236306</name>
    <name evidence="7" type="ORF">Phum_PHUM332090</name>
</gene>
<dbReference type="InterPro" id="IPR032104">
    <property type="entry name" value="Spaetzle"/>
</dbReference>
<evidence type="ECO:0000256" key="5">
    <source>
        <dbReference type="SAM" id="MobiDB-lite"/>
    </source>
</evidence>
<reference evidence="8" key="3">
    <citation type="submission" date="2020-05" db="UniProtKB">
        <authorList>
            <consortium name="EnsemblMetazoa"/>
        </authorList>
    </citation>
    <scope>IDENTIFICATION</scope>
    <source>
        <strain evidence="8">USDA</strain>
    </source>
</reference>
<protein>
    <recommendedName>
        <fullName evidence="6">Spaetzle domain-containing protein</fullName>
    </recommendedName>
</protein>
<reference evidence="7" key="1">
    <citation type="submission" date="2007-04" db="EMBL/GenBank/DDBJ databases">
        <title>Annotation of Pediculus humanus corporis strain USDA.</title>
        <authorList>
            <person name="Kirkness E."/>
            <person name="Hannick L."/>
            <person name="Hass B."/>
            <person name="Bruggner R."/>
            <person name="Lawson D."/>
            <person name="Bidwell S."/>
            <person name="Joardar V."/>
            <person name="Caler E."/>
            <person name="Walenz B."/>
            <person name="Inman J."/>
            <person name="Schobel S."/>
            <person name="Galinsky K."/>
            <person name="Amedeo P."/>
            <person name="Strausberg R."/>
        </authorList>
    </citation>
    <scope>NUCLEOTIDE SEQUENCE</scope>
    <source>
        <strain evidence="7">USDA</strain>
    </source>
</reference>
<evidence type="ECO:0000313" key="9">
    <source>
        <dbReference type="Proteomes" id="UP000009046"/>
    </source>
</evidence>
<dbReference type="PANTHER" id="PTHR23199">
    <property type="entry name" value="NEUROTROPHIN 1-RELATED"/>
    <property type="match status" value="1"/>
</dbReference>
<dbReference type="GeneID" id="8236306"/>
<dbReference type="Proteomes" id="UP000009046">
    <property type="component" value="Unassembled WGS sequence"/>
</dbReference>
<feature type="compositionally biased region" description="Polar residues" evidence="5">
    <location>
        <begin position="42"/>
        <end position="63"/>
    </location>
</feature>
<proteinExistence type="predicted"/>
<evidence type="ECO:0000313" key="8">
    <source>
        <dbReference type="EnsemblMetazoa" id="PHUM332090-PA"/>
    </source>
</evidence>
<feature type="compositionally biased region" description="Polar residues" evidence="5">
    <location>
        <begin position="85"/>
        <end position="94"/>
    </location>
</feature>
<dbReference type="EMBL" id="DS235335">
    <property type="protein sequence ID" value="EEB14852.1"/>
    <property type="molecule type" value="Genomic_DNA"/>
</dbReference>
<dbReference type="eggNOG" id="ENOG502QWM3">
    <property type="taxonomic scope" value="Eukaryota"/>
</dbReference>
<feature type="region of interest" description="Disordered" evidence="5">
    <location>
        <begin position="331"/>
        <end position="392"/>
    </location>
</feature>
<dbReference type="VEuPathDB" id="VectorBase:PHUM332090"/>
<dbReference type="FunFam" id="2.10.90.10:FF:000018">
    <property type="entry name" value="Spatzle 4"/>
    <property type="match status" value="1"/>
</dbReference>
<dbReference type="GO" id="GO:0008083">
    <property type="term" value="F:growth factor activity"/>
    <property type="evidence" value="ECO:0007669"/>
    <property type="project" value="TreeGrafter"/>
</dbReference>
<feature type="compositionally biased region" description="Polar residues" evidence="5">
    <location>
        <begin position="122"/>
        <end position="134"/>
    </location>
</feature>
<dbReference type="STRING" id="121224.E0VN96"/>
<sequence length="490" mass="55721">MSIANYTLPLAASAPPPFIGTQNYGTAPQASAINSLLYDTPRFTQTRQSYFPPSPNRRQPTNSRKVKDNRDPYRNQYPQKPFYQPVSSSTTTQKKNVDDYDEYFNESNYEFEEDSYDKNYSESEQPNQQKYSQETSTTSSNSKTKRKLSTSQQPPPQPTQRQNRELPSHPPTYKRIANTFNSVPEPGAKTSLHAVLDFDDDFDDYSYEDEDVGPVPPSLQWTPKPQVTPIEGPILIKNGSVPVVPLYSYPIINNGTLVQIPILWTALSLALGLEIHGEIIRGVPCIKRFHQLFCPTAGNTYPIERIEQFIDDNKALMKRMYGEFQMSTEYGPPTQEVFESKRNVKRQTKESSNHPPPPPPPSPGSSSSKPESYFARHRSSRQSFRSGQSDNGRVDACESKIEIVTPYWASNSAGKIRAIVNTQHFEQAIHQEVCSKVQTKRCVGDCGCEQKYKWHRLLAYDPDNDCKGIFMDWFLFPSCCVCRCAPIFRN</sequence>
<dbReference type="AlphaFoldDB" id="E0VN96"/>
<keyword evidence="9" id="KW-1185">Reference proteome</keyword>
<dbReference type="CTD" id="8236306"/>
<keyword evidence="2" id="KW-0732">Signal</keyword>
<dbReference type="RefSeq" id="XP_002427590.1">
    <property type="nucleotide sequence ID" value="XM_002427545.1"/>
</dbReference>
<feature type="compositionally biased region" description="Pro residues" evidence="5">
    <location>
        <begin position="354"/>
        <end position="363"/>
    </location>
</feature>
<dbReference type="InterPro" id="IPR029034">
    <property type="entry name" value="Cystine-knot_cytokine"/>
</dbReference>
<dbReference type="SUPFAM" id="SSF57501">
    <property type="entry name" value="Cystine-knot cytokines"/>
    <property type="match status" value="1"/>
</dbReference>
<comment type="subunit">
    <text evidence="1">Homodimer; disulfide-linked.</text>
</comment>
<evidence type="ECO:0000313" key="7">
    <source>
        <dbReference type="EMBL" id="EEB14852.1"/>
    </source>
</evidence>
<organism>
    <name type="scientific">Pediculus humanus subsp. corporis</name>
    <name type="common">Body louse</name>
    <dbReference type="NCBI Taxonomy" id="121224"/>
    <lineage>
        <taxon>Eukaryota</taxon>
        <taxon>Metazoa</taxon>
        <taxon>Ecdysozoa</taxon>
        <taxon>Arthropoda</taxon>
        <taxon>Hexapoda</taxon>
        <taxon>Insecta</taxon>
        <taxon>Pterygota</taxon>
        <taxon>Neoptera</taxon>
        <taxon>Paraneoptera</taxon>
        <taxon>Psocodea</taxon>
        <taxon>Troctomorpha</taxon>
        <taxon>Phthiraptera</taxon>
        <taxon>Anoplura</taxon>
        <taxon>Pediculidae</taxon>
        <taxon>Pediculus</taxon>
    </lineage>
</organism>
<dbReference type="Gene3D" id="2.10.90.10">
    <property type="entry name" value="Cystine-knot cytokines"/>
    <property type="match status" value="1"/>
</dbReference>
<accession>E0VN96</accession>
<dbReference type="InParanoid" id="E0VN96"/>
<keyword evidence="4" id="KW-0325">Glycoprotein</keyword>
<keyword evidence="3" id="KW-1015">Disulfide bond</keyword>
<dbReference type="GO" id="GO:0005121">
    <property type="term" value="F:Toll binding"/>
    <property type="evidence" value="ECO:0007669"/>
    <property type="project" value="TreeGrafter"/>
</dbReference>
<dbReference type="KEGG" id="phu:Phum_PHUM332090"/>
<dbReference type="HOGENOM" id="CLU_035541_2_0_1"/>
<evidence type="ECO:0000259" key="6">
    <source>
        <dbReference type="Pfam" id="PF16077"/>
    </source>
</evidence>
<evidence type="ECO:0000256" key="4">
    <source>
        <dbReference type="ARBA" id="ARBA00023180"/>
    </source>
</evidence>
<dbReference type="Pfam" id="PF16077">
    <property type="entry name" value="Spaetzle"/>
    <property type="match status" value="1"/>
</dbReference>
<evidence type="ECO:0000256" key="2">
    <source>
        <dbReference type="ARBA" id="ARBA00022729"/>
    </source>
</evidence>
<dbReference type="OrthoDB" id="6630583at2759"/>
<name>E0VN96_PEDHC</name>